<feature type="signal peptide" evidence="1">
    <location>
        <begin position="1"/>
        <end position="29"/>
    </location>
</feature>
<proteinExistence type="predicted"/>
<dbReference type="PANTHER" id="PTHR42941:SF1">
    <property type="entry name" value="SLL1037 PROTEIN"/>
    <property type="match status" value="1"/>
</dbReference>
<name>A0A1W9I507_9HYPH</name>
<feature type="chain" id="PRO_5013049041" description="C4-dicarboxylate ABC transporter" evidence="1">
    <location>
        <begin position="30"/>
        <end position="375"/>
    </location>
</feature>
<dbReference type="EMBL" id="LWDL01000003">
    <property type="protein sequence ID" value="OQW54504.1"/>
    <property type="molecule type" value="Genomic_DNA"/>
</dbReference>
<evidence type="ECO:0000256" key="1">
    <source>
        <dbReference type="SAM" id="SignalP"/>
    </source>
</evidence>
<organism evidence="2 3">
    <name type="scientific">Candidatus Raskinella chloraquaticus</name>
    <dbReference type="NCBI Taxonomy" id="1951219"/>
    <lineage>
        <taxon>Bacteria</taxon>
        <taxon>Pseudomonadati</taxon>
        <taxon>Pseudomonadota</taxon>
        <taxon>Alphaproteobacteria</taxon>
        <taxon>Hyphomicrobiales</taxon>
        <taxon>Phreatobacteraceae</taxon>
        <taxon>Candidatus Raskinella</taxon>
    </lineage>
</organism>
<dbReference type="Gene3D" id="3.40.190.10">
    <property type="entry name" value="Periplasmic binding protein-like II"/>
    <property type="match status" value="2"/>
</dbReference>
<dbReference type="Proteomes" id="UP000192872">
    <property type="component" value="Unassembled WGS sequence"/>
</dbReference>
<dbReference type="Pfam" id="PF16868">
    <property type="entry name" value="NMT1_3"/>
    <property type="match status" value="1"/>
</dbReference>
<evidence type="ECO:0008006" key="4">
    <source>
        <dbReference type="Google" id="ProtNLM"/>
    </source>
</evidence>
<gene>
    <name evidence="2" type="ORF">A4S15_04690</name>
</gene>
<protein>
    <recommendedName>
        <fullName evidence="4">C4-dicarboxylate ABC transporter</fullName>
    </recommendedName>
</protein>
<dbReference type="AlphaFoldDB" id="A0A1W9I507"/>
<dbReference type="InterPro" id="IPR011852">
    <property type="entry name" value="TRAP_TAXI"/>
</dbReference>
<sequence>MRISVLHALKKLCLFAALLTMIVPRTATAQALAELPGRNDINSWTVGLAGGLLEGSYIRYAADLARALNDGSNLRIIPMVTFGAVGNVSDLLYLKGVDIAITQADVLDYFEQEQKIPGIKGRIHYISPLFLSEVHIYARSEFKSLADLAGKKVAFNTVGSAANLTGQIVFRRLGITVEPVFINNAIALEQMRTGEISAVVHVVAKPNDAFTRYKPEPGFHFLPVEYNSIFADFYLPTALEATDYPNLIPAGGKVQTIAVLNLLAVFNWASDSDRYRRVSRFINAFFNNYDKLKTASFQAKWAEINFAGTVPGWTRYRVAEEALAKFKAGGPNQERLRSQFEEFFKSFAKKAGNRKFSESEREALFKQFVEWEQKR</sequence>
<evidence type="ECO:0000313" key="2">
    <source>
        <dbReference type="EMBL" id="OQW54504.1"/>
    </source>
</evidence>
<keyword evidence="1" id="KW-0732">Signal</keyword>
<reference evidence="2 3" key="1">
    <citation type="journal article" date="2017" name="Water Res.">
        <title>Comammox in drinking water systems.</title>
        <authorList>
            <person name="Wang Y."/>
            <person name="Ma L."/>
            <person name="Mao Y."/>
            <person name="Jiang X."/>
            <person name="Xia Y."/>
            <person name="Yu K."/>
            <person name="Li B."/>
            <person name="Zhang T."/>
        </authorList>
    </citation>
    <scope>NUCLEOTIDE SEQUENCE [LARGE SCALE GENOMIC DNA]</scope>
    <source>
        <strain evidence="2">SG_bin8</strain>
    </source>
</reference>
<dbReference type="RefSeq" id="WP_376803727.1">
    <property type="nucleotide sequence ID" value="NZ_LWDL01000003.1"/>
</dbReference>
<dbReference type="PANTHER" id="PTHR42941">
    <property type="entry name" value="SLL1037 PROTEIN"/>
    <property type="match status" value="1"/>
</dbReference>
<accession>A0A1W9I507</accession>
<dbReference type="SUPFAM" id="SSF53850">
    <property type="entry name" value="Periplasmic binding protein-like II"/>
    <property type="match status" value="1"/>
</dbReference>
<dbReference type="STRING" id="1827387.A4S15_04690"/>
<evidence type="ECO:0000313" key="3">
    <source>
        <dbReference type="Proteomes" id="UP000192872"/>
    </source>
</evidence>
<comment type="caution">
    <text evidence="2">The sequence shown here is derived from an EMBL/GenBank/DDBJ whole genome shotgun (WGS) entry which is preliminary data.</text>
</comment>